<dbReference type="NCBIfam" id="TIGR00684">
    <property type="entry name" value="narJ"/>
    <property type="match status" value="1"/>
</dbReference>
<protein>
    <submittedName>
        <fullName evidence="2">Nitrate reductase molybdenum cofactor assembly chaperone</fullName>
    </submittedName>
</protein>
<dbReference type="PANTHER" id="PTHR43680:SF2">
    <property type="entry name" value="NITRATE REDUCTASE MOLYBDENUM COFACTOR ASSEMBLY CHAPERONE NARJ"/>
    <property type="match status" value="1"/>
</dbReference>
<evidence type="ECO:0000256" key="1">
    <source>
        <dbReference type="ARBA" id="ARBA00023063"/>
    </source>
</evidence>
<evidence type="ECO:0000313" key="3">
    <source>
        <dbReference type="Proteomes" id="UP001500457"/>
    </source>
</evidence>
<evidence type="ECO:0000313" key="2">
    <source>
        <dbReference type="EMBL" id="GAA4880681.1"/>
    </source>
</evidence>
<organism evidence="2 3">
    <name type="scientific">Actinomycetospora straminea</name>
    <dbReference type="NCBI Taxonomy" id="663607"/>
    <lineage>
        <taxon>Bacteria</taxon>
        <taxon>Bacillati</taxon>
        <taxon>Actinomycetota</taxon>
        <taxon>Actinomycetes</taxon>
        <taxon>Pseudonocardiales</taxon>
        <taxon>Pseudonocardiaceae</taxon>
        <taxon>Actinomycetospora</taxon>
    </lineage>
</organism>
<dbReference type="Pfam" id="PF02613">
    <property type="entry name" value="Nitrate_red_del"/>
    <property type="match status" value="1"/>
</dbReference>
<dbReference type="SUPFAM" id="SSF89155">
    <property type="entry name" value="TorD-like"/>
    <property type="match status" value="1"/>
</dbReference>
<sequence length="221" mass="23862">MSALTRGRPTAPTLALDEQAHATLLQAASVCLRYPDRDVLDLLPLIRTSVRAVPESPARAHLLVFLDALAPRTPDELAELYVAVFDRRRRCCLDLTWWTDGETRRRGASLAALKERYRAAGVEFSGTELPDHLPAVLEYAALGHLADGLALLQEHRAGLELLRLALHDADAPWAAVLQAVCALLPGPSPTDVAAAKALARSGPPHEQVGLDLAPFGVGDRR</sequence>
<dbReference type="InterPro" id="IPR003765">
    <property type="entry name" value="NO3_reductase_chaperone_NarJ"/>
</dbReference>
<dbReference type="InterPro" id="IPR020945">
    <property type="entry name" value="DMSO/NO3_reduct_chaperone"/>
</dbReference>
<name>A0ABP9EJ50_9PSEU</name>
<accession>A0ABP9EJ50</accession>
<dbReference type="RefSeq" id="WP_274231771.1">
    <property type="nucleotide sequence ID" value="NZ_BAABHQ010000009.1"/>
</dbReference>
<comment type="caution">
    <text evidence="2">The sequence shown here is derived from an EMBL/GenBank/DDBJ whole genome shotgun (WGS) entry which is preliminary data.</text>
</comment>
<gene>
    <name evidence="2" type="primary">narJ</name>
    <name evidence="2" type="ORF">GCM10023203_34630</name>
</gene>
<keyword evidence="3" id="KW-1185">Reference proteome</keyword>
<keyword evidence="1" id="KW-0534">Nitrate assimilation</keyword>
<reference evidence="3" key="1">
    <citation type="journal article" date="2019" name="Int. J. Syst. Evol. Microbiol.">
        <title>The Global Catalogue of Microorganisms (GCM) 10K type strain sequencing project: providing services to taxonomists for standard genome sequencing and annotation.</title>
        <authorList>
            <consortium name="The Broad Institute Genomics Platform"/>
            <consortium name="The Broad Institute Genome Sequencing Center for Infectious Disease"/>
            <person name="Wu L."/>
            <person name="Ma J."/>
        </authorList>
    </citation>
    <scope>NUCLEOTIDE SEQUENCE [LARGE SCALE GENOMIC DNA]</scope>
    <source>
        <strain evidence="3">JCM 17983</strain>
    </source>
</reference>
<proteinExistence type="predicted"/>
<dbReference type="Gene3D" id="1.10.3480.10">
    <property type="entry name" value="TorD-like"/>
    <property type="match status" value="1"/>
</dbReference>
<dbReference type="Proteomes" id="UP001500457">
    <property type="component" value="Unassembled WGS sequence"/>
</dbReference>
<dbReference type="PANTHER" id="PTHR43680">
    <property type="entry name" value="NITRATE REDUCTASE MOLYBDENUM COFACTOR ASSEMBLY CHAPERONE"/>
    <property type="match status" value="1"/>
</dbReference>
<dbReference type="EMBL" id="BAABHQ010000009">
    <property type="protein sequence ID" value="GAA4880681.1"/>
    <property type="molecule type" value="Genomic_DNA"/>
</dbReference>
<dbReference type="InterPro" id="IPR036411">
    <property type="entry name" value="TorD-like_sf"/>
</dbReference>